<dbReference type="AlphaFoldDB" id="A0A7H1MAH5"/>
<reference evidence="1" key="1">
    <citation type="submission" date="2024-06" db="EMBL/GenBank/DDBJ databases">
        <title>Complete Genome Sequence of mouse commensal type strain Neisseria musculi.</title>
        <authorList>
            <person name="Thapa E."/>
            <person name="Aluvathingal J."/>
            <person name="Nadendla S."/>
            <person name="Mehta A."/>
            <person name="Tettelin H."/>
            <person name="Weyand N.J."/>
        </authorList>
    </citation>
    <scope>NUCLEOTIDE SEQUENCE</scope>
    <source>
        <strain evidence="1">NW831</strain>
    </source>
</reference>
<proteinExistence type="predicted"/>
<dbReference type="EMBL" id="CP060414">
    <property type="protein sequence ID" value="QNT58640.1"/>
    <property type="molecule type" value="Genomic_DNA"/>
</dbReference>
<dbReference type="Proteomes" id="UP000516412">
    <property type="component" value="Chromosome"/>
</dbReference>
<evidence type="ECO:0000313" key="2">
    <source>
        <dbReference type="Proteomes" id="UP000516412"/>
    </source>
</evidence>
<organism evidence="1 2">
    <name type="scientific">Neisseria musculi</name>
    <dbReference type="NCBI Taxonomy" id="1815583"/>
    <lineage>
        <taxon>Bacteria</taxon>
        <taxon>Pseudomonadati</taxon>
        <taxon>Pseudomonadota</taxon>
        <taxon>Betaproteobacteria</taxon>
        <taxon>Neisseriales</taxon>
        <taxon>Neisseriaceae</taxon>
        <taxon>Neisseria</taxon>
    </lineage>
</organism>
<sequence length="127" mass="14126">MIQDKPFPRLYGYQAGSALAADNGAASFSERDLYPKLMQFLSGDLKLYCLRIDEKRSKNNRGAKGSQWLHPDIVAMQAMGRQWHADVRQCVKSGSGQNVALWSFEVKPVLNGANVRESFFQAVSNSG</sequence>
<evidence type="ECO:0000313" key="1">
    <source>
        <dbReference type="EMBL" id="QNT58640.1"/>
    </source>
</evidence>
<gene>
    <name evidence="1" type="ORF">H7A79_0865</name>
</gene>
<name>A0A7H1MAH5_9NEIS</name>
<protein>
    <submittedName>
        <fullName evidence="1">Uncharacterized protein</fullName>
    </submittedName>
</protein>
<accession>A0A7H1MAH5</accession>
<keyword evidence="2" id="KW-1185">Reference proteome</keyword>
<dbReference type="KEGG" id="nmus:H7A79_0865"/>